<evidence type="ECO:0000313" key="4">
    <source>
        <dbReference type="Proteomes" id="UP001500320"/>
    </source>
</evidence>
<dbReference type="EMBL" id="BAAAUT010000036">
    <property type="protein sequence ID" value="GAA3148221.1"/>
    <property type="molecule type" value="Genomic_DNA"/>
</dbReference>
<feature type="region of interest" description="Disordered" evidence="1">
    <location>
        <begin position="28"/>
        <end position="50"/>
    </location>
</feature>
<sequence>MGRTKRRAAAAALAALVLAGAACGGEGGGGDGEAGPIPDVTPDDSLVPTRGGEDIPAVAAGALKECDRRLRAGENAPLAASMDKRASMTSQVTLAVCRACGGTAKVNLERYREGLADLRTAEELREYFPGSVHDALLEMTLRAQVRGYVAVGDEARARQALTRLVRLDPAAADAYIGECEAARPPGSRLQCEVPVPQDSPETSTVSPSPQDTPTGEPETAEPETTEPGTPEEPTETGTGPEPAETPEDTPAEEPETMEPETAEPETTDPGTTEEPGDGPGAPPQDGEGGSGREEGPDGERSRG</sequence>
<feature type="chain" id="PRO_5045557169" evidence="2">
    <location>
        <begin position="25"/>
        <end position="303"/>
    </location>
</feature>
<feature type="compositionally biased region" description="Acidic residues" evidence="1">
    <location>
        <begin position="244"/>
        <end position="266"/>
    </location>
</feature>
<feature type="region of interest" description="Disordered" evidence="1">
    <location>
        <begin position="184"/>
        <end position="303"/>
    </location>
</feature>
<evidence type="ECO:0000313" key="3">
    <source>
        <dbReference type="EMBL" id="GAA3148221.1"/>
    </source>
</evidence>
<keyword evidence="2" id="KW-0732">Signal</keyword>
<feature type="compositionally biased region" description="Basic and acidic residues" evidence="1">
    <location>
        <begin position="290"/>
        <end position="303"/>
    </location>
</feature>
<dbReference type="Proteomes" id="UP001500320">
    <property type="component" value="Unassembled WGS sequence"/>
</dbReference>
<feature type="signal peptide" evidence="2">
    <location>
        <begin position="1"/>
        <end position="24"/>
    </location>
</feature>
<protein>
    <submittedName>
        <fullName evidence="3">Uncharacterized protein</fullName>
    </submittedName>
</protein>
<evidence type="ECO:0000256" key="2">
    <source>
        <dbReference type="SAM" id="SignalP"/>
    </source>
</evidence>
<keyword evidence="4" id="KW-1185">Reference proteome</keyword>
<proteinExistence type="predicted"/>
<evidence type="ECO:0000256" key="1">
    <source>
        <dbReference type="SAM" id="MobiDB-lite"/>
    </source>
</evidence>
<accession>A0ABP6NJB4</accession>
<gene>
    <name evidence="3" type="ORF">GCM10010466_44000</name>
</gene>
<comment type="caution">
    <text evidence="3">The sequence shown here is derived from an EMBL/GenBank/DDBJ whole genome shotgun (WGS) entry which is preliminary data.</text>
</comment>
<name>A0ABP6NJB4_9ACTN</name>
<dbReference type="RefSeq" id="WP_344862467.1">
    <property type="nucleotide sequence ID" value="NZ_BAAAUT010000036.1"/>
</dbReference>
<dbReference type="PROSITE" id="PS51257">
    <property type="entry name" value="PROKAR_LIPOPROTEIN"/>
    <property type="match status" value="1"/>
</dbReference>
<organism evidence="3 4">
    <name type="scientific">Planomonospora alba</name>
    <dbReference type="NCBI Taxonomy" id="161354"/>
    <lineage>
        <taxon>Bacteria</taxon>
        <taxon>Bacillati</taxon>
        <taxon>Actinomycetota</taxon>
        <taxon>Actinomycetes</taxon>
        <taxon>Streptosporangiales</taxon>
        <taxon>Streptosporangiaceae</taxon>
        <taxon>Planomonospora</taxon>
    </lineage>
</organism>
<reference evidence="4" key="1">
    <citation type="journal article" date="2019" name="Int. J. Syst. Evol. Microbiol.">
        <title>The Global Catalogue of Microorganisms (GCM) 10K type strain sequencing project: providing services to taxonomists for standard genome sequencing and annotation.</title>
        <authorList>
            <consortium name="The Broad Institute Genomics Platform"/>
            <consortium name="The Broad Institute Genome Sequencing Center for Infectious Disease"/>
            <person name="Wu L."/>
            <person name="Ma J."/>
        </authorList>
    </citation>
    <scope>NUCLEOTIDE SEQUENCE [LARGE SCALE GENOMIC DNA]</scope>
    <source>
        <strain evidence="4">JCM 9373</strain>
    </source>
</reference>
<feature type="compositionally biased region" description="Polar residues" evidence="1">
    <location>
        <begin position="199"/>
        <end position="209"/>
    </location>
</feature>